<evidence type="ECO:0000259" key="6">
    <source>
        <dbReference type="PROSITE" id="PS51366"/>
    </source>
</evidence>
<feature type="region of interest" description="Disordered" evidence="4">
    <location>
        <begin position="276"/>
        <end position="441"/>
    </location>
</feature>
<name>A0AAD5TG66_9FUNG</name>
<keyword evidence="5" id="KW-0812">Transmembrane</keyword>
<gene>
    <name evidence="7" type="primary">SGD1</name>
    <name evidence="7" type="ORF">HDU87_007726</name>
</gene>
<evidence type="ECO:0000256" key="3">
    <source>
        <dbReference type="ARBA" id="ARBA00023242"/>
    </source>
</evidence>
<dbReference type="InterPro" id="IPR016024">
    <property type="entry name" value="ARM-type_fold"/>
</dbReference>
<feature type="compositionally biased region" description="Basic and acidic residues" evidence="4">
    <location>
        <begin position="85"/>
        <end position="97"/>
    </location>
</feature>
<feature type="compositionally biased region" description="Acidic residues" evidence="4">
    <location>
        <begin position="373"/>
        <end position="398"/>
    </location>
</feature>
<dbReference type="Pfam" id="PF02847">
    <property type="entry name" value="MA3"/>
    <property type="match status" value="1"/>
</dbReference>
<feature type="domain" description="MI" evidence="6">
    <location>
        <begin position="761"/>
        <end position="890"/>
    </location>
</feature>
<keyword evidence="3" id="KW-0539">Nucleus</keyword>
<keyword evidence="8" id="KW-1185">Reference proteome</keyword>
<dbReference type="GO" id="GO:0003723">
    <property type="term" value="F:RNA binding"/>
    <property type="evidence" value="ECO:0007669"/>
    <property type="project" value="InterPro"/>
</dbReference>
<reference evidence="7" key="1">
    <citation type="submission" date="2020-05" db="EMBL/GenBank/DDBJ databases">
        <title>Phylogenomic resolution of chytrid fungi.</title>
        <authorList>
            <person name="Stajich J.E."/>
            <person name="Amses K."/>
            <person name="Simmons R."/>
            <person name="Seto K."/>
            <person name="Myers J."/>
            <person name="Bonds A."/>
            <person name="Quandt C.A."/>
            <person name="Barry K."/>
            <person name="Liu P."/>
            <person name="Grigoriev I."/>
            <person name="Longcore J.E."/>
            <person name="James T.Y."/>
        </authorList>
    </citation>
    <scope>NUCLEOTIDE SEQUENCE</scope>
    <source>
        <strain evidence="7">JEL0379</strain>
    </source>
</reference>
<dbReference type="SMART" id="SM00544">
    <property type="entry name" value="MA3"/>
    <property type="match status" value="1"/>
</dbReference>
<accession>A0AAD5TG66</accession>
<feature type="region of interest" description="Disordered" evidence="4">
    <location>
        <begin position="1"/>
        <end position="176"/>
    </location>
</feature>
<dbReference type="InterPro" id="IPR003891">
    <property type="entry name" value="Initiation_fac_eIF4g_MI"/>
</dbReference>
<keyword evidence="5" id="KW-0472">Membrane</keyword>
<comment type="similarity">
    <text evidence="2">Belongs to the CWC22 family.</text>
</comment>
<comment type="subcellular location">
    <subcellularLocation>
        <location evidence="1">Nucleus</location>
        <location evidence="1">Nucleolus</location>
    </subcellularLocation>
</comment>
<comment type="caution">
    <text evidence="7">The sequence shown here is derived from an EMBL/GenBank/DDBJ whole genome shotgun (WGS) entry which is preliminary data.</text>
</comment>
<evidence type="ECO:0000313" key="7">
    <source>
        <dbReference type="EMBL" id="KAJ3172890.1"/>
    </source>
</evidence>
<feature type="compositionally biased region" description="Basic and acidic residues" evidence="4">
    <location>
        <begin position="107"/>
        <end position="119"/>
    </location>
</feature>
<dbReference type="Gene3D" id="1.25.40.180">
    <property type="match status" value="1"/>
</dbReference>
<dbReference type="PANTHER" id="PTHR18034">
    <property type="entry name" value="CELL CYCLE CONTROL PROTEIN CWF22-RELATED"/>
    <property type="match status" value="1"/>
</dbReference>
<protein>
    <submittedName>
        <fullName evidence="7">Suppressor of glycerol defect</fullName>
    </submittedName>
</protein>
<evidence type="ECO:0000313" key="8">
    <source>
        <dbReference type="Proteomes" id="UP001212152"/>
    </source>
</evidence>
<dbReference type="PROSITE" id="PS51366">
    <property type="entry name" value="MI"/>
    <property type="match status" value="1"/>
</dbReference>
<dbReference type="SMART" id="SM00543">
    <property type="entry name" value="MIF4G"/>
    <property type="match status" value="1"/>
</dbReference>
<feature type="compositionally biased region" description="Acidic residues" evidence="4">
    <location>
        <begin position="317"/>
        <end position="326"/>
    </location>
</feature>
<evidence type="ECO:0000256" key="1">
    <source>
        <dbReference type="ARBA" id="ARBA00004604"/>
    </source>
</evidence>
<sequence>MGPSQHQANGRRRGGGQSRGSSRGARGGGGRGGGGRDRGRGNTDRTVNDTTTLPTNLADELQVTGADRELDKRFEFRFNKKVLNRKAERKQMRAEKKQKIHHHHSQKKELLREEAKQDHAAPPALSVAGKKRKGAPATASENDSASKMLKTGTQGLKKPLSAPAGLKKGKPAPIMDAAAEKRQMERLARTNPQFYQMLADQNLVQSSLNGKPVGKSASAEDDAEIRKYAKSLKIKDKKKIPSAFTEDGLDYLFKGLIGDGGEASDGDEGYEAFLAAKRSTKKAKPSSTPDDDEADEQDSDDDESEDDFGGILGGEFDPAEGDDVDEFGLTGDIRLEDYESDEDDELDAEFDSDEQDSGDESQLNDKHSVDGLSDSENDLDDSVSANSDDDEGLDDEPNLSDAESAASTSKGAESLPAPAAPSVAGKYVPPHLRNKPANKSEQYLRLKRQVQGQLNRLSDANMESIIANIEECYRNNSRHDVTEILTDSIVSFIADHANLLDSFVMTYAAFVASLYAIVGVEFCAHLVQTIVEVFEKSRAEYLAGREADPEGVEAKSKRCTNVVILLAFLYNFEVVACVLLYDIIRTAIEGLSELDVELLLRMLRICGFQLRSDDPLALKDIVLSIQNAASERAADTSTRFKFMVETIMDLKNNKRKLQKRAAPGGADSSQQDRLKKFVANLGKKRTVHNAEPLRVSLADIRAIGTKGKWWLVGSAWAGHNGEGGIDQSALEGVGQSALDAESQSASADLLKLVRQQKMNTDVRRSVFVVLMSSEDCVDAFERLLRLNLKDKQEREIVRVLLHCCQRERVYNPYYALVANRICAHAHGFKITFQFALWDAFKAMAAAGAGDDDDEDADAMDVRKVSHLATLYAYLISTDGAQLGVLKALTFTSLSALQTLFLKLLLSTLFTAHLTSEAKVKTVVARAASQENVREGLIFFFKRWSKEEYDVGGKSNQEAIRKGCKWAKEALTGARNT</sequence>
<dbReference type="Proteomes" id="UP001212152">
    <property type="component" value="Unassembled WGS sequence"/>
</dbReference>
<evidence type="ECO:0000256" key="4">
    <source>
        <dbReference type="SAM" id="MobiDB-lite"/>
    </source>
</evidence>
<dbReference type="GO" id="GO:0042274">
    <property type="term" value="P:ribosomal small subunit biogenesis"/>
    <property type="evidence" value="ECO:0007669"/>
    <property type="project" value="TreeGrafter"/>
</dbReference>
<evidence type="ECO:0000256" key="5">
    <source>
        <dbReference type="SAM" id="Phobius"/>
    </source>
</evidence>
<dbReference type="Pfam" id="PF02854">
    <property type="entry name" value="MIF4G"/>
    <property type="match status" value="1"/>
</dbReference>
<dbReference type="SUPFAM" id="SSF48371">
    <property type="entry name" value="ARM repeat"/>
    <property type="match status" value="1"/>
</dbReference>
<dbReference type="PANTHER" id="PTHR18034:SF4">
    <property type="entry name" value="NUCLEOLAR MIF4G DOMAIN-CONTAINING PROTEIN 1"/>
    <property type="match status" value="1"/>
</dbReference>
<feature type="transmembrane region" description="Helical" evidence="5">
    <location>
        <begin position="562"/>
        <end position="584"/>
    </location>
</feature>
<dbReference type="GO" id="GO:0005730">
    <property type="term" value="C:nucleolus"/>
    <property type="evidence" value="ECO:0007669"/>
    <property type="project" value="UniProtKB-SubCell"/>
</dbReference>
<keyword evidence="5" id="KW-1133">Transmembrane helix</keyword>
<feature type="compositionally biased region" description="Acidic residues" evidence="4">
    <location>
        <begin position="289"/>
        <end position="308"/>
    </location>
</feature>
<organism evidence="7 8">
    <name type="scientific">Geranomyces variabilis</name>
    <dbReference type="NCBI Taxonomy" id="109894"/>
    <lineage>
        <taxon>Eukaryota</taxon>
        <taxon>Fungi</taxon>
        <taxon>Fungi incertae sedis</taxon>
        <taxon>Chytridiomycota</taxon>
        <taxon>Chytridiomycota incertae sedis</taxon>
        <taxon>Chytridiomycetes</taxon>
        <taxon>Spizellomycetales</taxon>
        <taxon>Powellomycetaceae</taxon>
        <taxon>Geranomyces</taxon>
    </lineage>
</organism>
<dbReference type="AlphaFoldDB" id="A0AAD5TG66"/>
<dbReference type="InterPro" id="IPR003890">
    <property type="entry name" value="MIF4G-like_typ-3"/>
</dbReference>
<feature type="compositionally biased region" description="Basic and acidic residues" evidence="4">
    <location>
        <begin position="66"/>
        <end position="78"/>
    </location>
</feature>
<dbReference type="InterPro" id="IPR050781">
    <property type="entry name" value="CWC22_splicing_factor"/>
</dbReference>
<feature type="compositionally biased region" description="Basic and acidic residues" evidence="4">
    <location>
        <begin position="34"/>
        <end position="47"/>
    </location>
</feature>
<dbReference type="EMBL" id="JADGJQ010000073">
    <property type="protein sequence ID" value="KAJ3172890.1"/>
    <property type="molecule type" value="Genomic_DNA"/>
</dbReference>
<proteinExistence type="inferred from homology"/>
<feature type="compositionally biased region" description="Acidic residues" evidence="4">
    <location>
        <begin position="338"/>
        <end position="359"/>
    </location>
</feature>
<evidence type="ECO:0000256" key="2">
    <source>
        <dbReference type="ARBA" id="ARBA00006856"/>
    </source>
</evidence>